<evidence type="ECO:0000256" key="1">
    <source>
        <dbReference type="SAM" id="Phobius"/>
    </source>
</evidence>
<evidence type="ECO:0000313" key="2">
    <source>
        <dbReference type="EMBL" id="PPR00747.1"/>
    </source>
</evidence>
<accession>A0A409YCL5</accession>
<keyword evidence="1" id="KW-1133">Transmembrane helix</keyword>
<comment type="caution">
    <text evidence="2">The sequence shown here is derived from an EMBL/GenBank/DDBJ whole genome shotgun (WGS) entry which is preliminary data.</text>
</comment>
<dbReference type="InParanoid" id="A0A409YCL5"/>
<keyword evidence="1" id="KW-0472">Membrane</keyword>
<name>A0A409YCL5_9AGAR</name>
<gene>
    <name evidence="2" type="ORF">CVT24_000801</name>
</gene>
<sequence>MFTSRIVRNVGLTGNRLMGESPREKTFLYAAGGLAALTGMVYWVGYEAEGRGHDLSKAASEFPDFSDPFSQDYQVAAVVL</sequence>
<dbReference type="AlphaFoldDB" id="A0A409YCL5"/>
<dbReference type="EMBL" id="NHTK01001294">
    <property type="protein sequence ID" value="PPR00747.1"/>
    <property type="molecule type" value="Genomic_DNA"/>
</dbReference>
<keyword evidence="3" id="KW-1185">Reference proteome</keyword>
<dbReference type="OrthoDB" id="3029381at2759"/>
<organism evidence="2 3">
    <name type="scientific">Panaeolus cyanescens</name>
    <dbReference type="NCBI Taxonomy" id="181874"/>
    <lineage>
        <taxon>Eukaryota</taxon>
        <taxon>Fungi</taxon>
        <taxon>Dikarya</taxon>
        <taxon>Basidiomycota</taxon>
        <taxon>Agaricomycotina</taxon>
        <taxon>Agaricomycetes</taxon>
        <taxon>Agaricomycetidae</taxon>
        <taxon>Agaricales</taxon>
        <taxon>Agaricineae</taxon>
        <taxon>Galeropsidaceae</taxon>
        <taxon>Panaeolus</taxon>
    </lineage>
</organism>
<reference evidence="2 3" key="1">
    <citation type="journal article" date="2018" name="Evol. Lett.">
        <title>Horizontal gene cluster transfer increased hallucinogenic mushroom diversity.</title>
        <authorList>
            <person name="Reynolds H.T."/>
            <person name="Vijayakumar V."/>
            <person name="Gluck-Thaler E."/>
            <person name="Korotkin H.B."/>
            <person name="Matheny P.B."/>
            <person name="Slot J.C."/>
        </authorList>
    </citation>
    <scope>NUCLEOTIDE SEQUENCE [LARGE SCALE GENOMIC DNA]</scope>
    <source>
        <strain evidence="2 3">2629</strain>
    </source>
</reference>
<proteinExistence type="predicted"/>
<dbReference type="Proteomes" id="UP000284842">
    <property type="component" value="Unassembled WGS sequence"/>
</dbReference>
<evidence type="ECO:0000313" key="3">
    <source>
        <dbReference type="Proteomes" id="UP000284842"/>
    </source>
</evidence>
<feature type="transmembrane region" description="Helical" evidence="1">
    <location>
        <begin position="26"/>
        <end position="45"/>
    </location>
</feature>
<protein>
    <submittedName>
        <fullName evidence="2">Uncharacterized protein</fullName>
    </submittedName>
</protein>
<keyword evidence="1" id="KW-0812">Transmembrane</keyword>